<sequence length="39" mass="4363">MLDHLPPATYDPEQFTLLKMYNVDAVLLQTVLSGLTDAQ</sequence>
<gene>
    <name evidence="1" type="ORF">HaLaN_28349</name>
</gene>
<name>A0A6A0AC83_HAELA</name>
<keyword evidence="2" id="KW-1185">Reference proteome</keyword>
<dbReference type="EMBL" id="BLLF01004458">
    <property type="protein sequence ID" value="GFH29654.1"/>
    <property type="molecule type" value="Genomic_DNA"/>
</dbReference>
<organism evidence="1 2">
    <name type="scientific">Haematococcus lacustris</name>
    <name type="common">Green alga</name>
    <name type="synonym">Haematococcus pluvialis</name>
    <dbReference type="NCBI Taxonomy" id="44745"/>
    <lineage>
        <taxon>Eukaryota</taxon>
        <taxon>Viridiplantae</taxon>
        <taxon>Chlorophyta</taxon>
        <taxon>core chlorophytes</taxon>
        <taxon>Chlorophyceae</taxon>
        <taxon>CS clade</taxon>
        <taxon>Chlamydomonadales</taxon>
        <taxon>Haematococcaceae</taxon>
        <taxon>Haematococcus</taxon>
    </lineage>
</organism>
<evidence type="ECO:0000313" key="1">
    <source>
        <dbReference type="EMBL" id="GFH29654.1"/>
    </source>
</evidence>
<protein>
    <submittedName>
        <fullName evidence="1">Uncharacterized protein</fullName>
    </submittedName>
</protein>
<dbReference type="AlphaFoldDB" id="A0A6A0AC83"/>
<accession>A0A6A0AC83</accession>
<dbReference type="Proteomes" id="UP000485058">
    <property type="component" value="Unassembled WGS sequence"/>
</dbReference>
<feature type="non-terminal residue" evidence="1">
    <location>
        <position position="1"/>
    </location>
</feature>
<comment type="caution">
    <text evidence="1">The sequence shown here is derived from an EMBL/GenBank/DDBJ whole genome shotgun (WGS) entry which is preliminary data.</text>
</comment>
<feature type="non-terminal residue" evidence="1">
    <location>
        <position position="39"/>
    </location>
</feature>
<reference evidence="1 2" key="1">
    <citation type="submission" date="2020-02" db="EMBL/GenBank/DDBJ databases">
        <title>Draft genome sequence of Haematococcus lacustris strain NIES-144.</title>
        <authorList>
            <person name="Morimoto D."/>
            <person name="Nakagawa S."/>
            <person name="Yoshida T."/>
            <person name="Sawayama S."/>
        </authorList>
    </citation>
    <scope>NUCLEOTIDE SEQUENCE [LARGE SCALE GENOMIC DNA]</scope>
    <source>
        <strain evidence="1 2">NIES-144</strain>
    </source>
</reference>
<evidence type="ECO:0000313" key="2">
    <source>
        <dbReference type="Proteomes" id="UP000485058"/>
    </source>
</evidence>
<proteinExistence type="predicted"/>